<dbReference type="OrthoDB" id="239214at2157"/>
<protein>
    <submittedName>
        <fullName evidence="2">Uncharacterized protein</fullName>
    </submittedName>
</protein>
<dbReference type="GeneID" id="60587767"/>
<gene>
    <name evidence="2" type="ORF">I7X12_04700</name>
</gene>
<dbReference type="RefSeq" id="WP_198062712.1">
    <property type="nucleotide sequence ID" value="NZ_CP065856.1"/>
</dbReference>
<accession>A0A7T3G053</accession>
<evidence type="ECO:0000313" key="2">
    <source>
        <dbReference type="EMBL" id="QPV63936.1"/>
    </source>
</evidence>
<proteinExistence type="predicted"/>
<dbReference type="KEGG" id="hlt:I7X12_04700"/>
<evidence type="ECO:0000256" key="1">
    <source>
        <dbReference type="SAM" id="MobiDB-lite"/>
    </source>
</evidence>
<dbReference type="AlphaFoldDB" id="A0A7T3G053"/>
<feature type="region of interest" description="Disordered" evidence="1">
    <location>
        <begin position="36"/>
        <end position="57"/>
    </location>
</feature>
<dbReference type="Proteomes" id="UP000595001">
    <property type="component" value="Chromosome"/>
</dbReference>
<keyword evidence="3" id="KW-1185">Reference proteome</keyword>
<sequence length="200" mass="21197">MTGNPIRTLLLTAVGLLAVPVVAGWNWVVGARAPVVPTGRSPSAESDPPAADGSAEAPAVIEHERSWPDYLRGFDAHHGPAGSIDAGPAEGSLLRGLRLWVGSRFLRGYTLGNDVYVTPRAPTVVRVHQAGHTPEFGAAFDPLAGDRRENGGLPDEPLRTADVMLPGGGPHVLLRLRDPRGLAGAYRAWLHDGHLERVAE</sequence>
<organism evidence="2 3">
    <name type="scientific">Halosimplex litoreum</name>
    <dbReference type="NCBI Taxonomy" id="1198301"/>
    <lineage>
        <taxon>Archaea</taxon>
        <taxon>Methanobacteriati</taxon>
        <taxon>Methanobacteriota</taxon>
        <taxon>Stenosarchaea group</taxon>
        <taxon>Halobacteria</taxon>
        <taxon>Halobacteriales</taxon>
        <taxon>Haloarculaceae</taxon>
        <taxon>Halosimplex</taxon>
    </lineage>
</organism>
<reference evidence="2 3" key="1">
    <citation type="submission" date="2020-12" db="EMBL/GenBank/DDBJ databases">
        <title>Halosimplex halophilum sp. nov. and Halosimplex salinum sp. nov., two new members of the genus Halosimplex.</title>
        <authorList>
            <person name="Cui H.L."/>
        </authorList>
    </citation>
    <scope>NUCLEOTIDE SEQUENCE [LARGE SCALE GENOMIC DNA]</scope>
    <source>
        <strain evidence="2 3">YGH94</strain>
    </source>
</reference>
<evidence type="ECO:0000313" key="3">
    <source>
        <dbReference type="Proteomes" id="UP000595001"/>
    </source>
</evidence>
<name>A0A7T3G053_9EURY</name>
<dbReference type="EMBL" id="CP065856">
    <property type="protein sequence ID" value="QPV63936.1"/>
    <property type="molecule type" value="Genomic_DNA"/>
</dbReference>